<proteinExistence type="predicted"/>
<evidence type="ECO:0000313" key="1">
    <source>
        <dbReference type="EMBL" id="OWM85755.1"/>
    </source>
</evidence>
<accession>A0A218XKI7</accession>
<dbReference type="Proteomes" id="UP000197138">
    <property type="component" value="Unassembled WGS sequence"/>
</dbReference>
<dbReference type="AlphaFoldDB" id="A0A218XKI7"/>
<organism evidence="1 2">
    <name type="scientific">Punica granatum</name>
    <name type="common">Pomegranate</name>
    <dbReference type="NCBI Taxonomy" id="22663"/>
    <lineage>
        <taxon>Eukaryota</taxon>
        <taxon>Viridiplantae</taxon>
        <taxon>Streptophyta</taxon>
        <taxon>Embryophyta</taxon>
        <taxon>Tracheophyta</taxon>
        <taxon>Spermatophyta</taxon>
        <taxon>Magnoliopsida</taxon>
        <taxon>eudicotyledons</taxon>
        <taxon>Gunneridae</taxon>
        <taxon>Pentapetalae</taxon>
        <taxon>rosids</taxon>
        <taxon>malvids</taxon>
        <taxon>Myrtales</taxon>
        <taxon>Lythraceae</taxon>
        <taxon>Punica</taxon>
    </lineage>
</organism>
<comment type="caution">
    <text evidence="1">The sequence shown here is derived from an EMBL/GenBank/DDBJ whole genome shotgun (WGS) entry which is preliminary data.</text>
</comment>
<reference evidence="2" key="1">
    <citation type="journal article" date="2017" name="Plant J.">
        <title>The pomegranate (Punica granatum L.) genome and the genomics of punicalagin biosynthesis.</title>
        <authorList>
            <person name="Qin G."/>
            <person name="Xu C."/>
            <person name="Ming R."/>
            <person name="Tang H."/>
            <person name="Guyot R."/>
            <person name="Kramer E.M."/>
            <person name="Hu Y."/>
            <person name="Yi X."/>
            <person name="Qi Y."/>
            <person name="Xu X."/>
            <person name="Gao Z."/>
            <person name="Pan H."/>
            <person name="Jian J."/>
            <person name="Tian Y."/>
            <person name="Yue Z."/>
            <person name="Xu Y."/>
        </authorList>
    </citation>
    <scope>NUCLEOTIDE SEQUENCE [LARGE SCALE GENOMIC DNA]</scope>
    <source>
        <strain evidence="2">cv. Dabenzi</strain>
    </source>
</reference>
<sequence>MVFFLMGSFRVVLERTEGEDEGDIGVSSGISCCRRPTAEGKVKLTEATQEESQEEGEDVNDGVLLASCRGESFSWIGCVGGEETAEARDCRLGLIQCRERV</sequence>
<dbReference type="EMBL" id="MTKT01001132">
    <property type="protein sequence ID" value="OWM85755.1"/>
    <property type="molecule type" value="Genomic_DNA"/>
</dbReference>
<name>A0A218XKI7_PUNGR</name>
<evidence type="ECO:0000313" key="2">
    <source>
        <dbReference type="Proteomes" id="UP000197138"/>
    </source>
</evidence>
<gene>
    <name evidence="1" type="ORF">CDL15_Pgr023688</name>
</gene>
<protein>
    <submittedName>
        <fullName evidence="1">Uncharacterized protein</fullName>
    </submittedName>
</protein>